<name>A0ACC1D1P4_9NEOP</name>
<dbReference type="Proteomes" id="UP000824533">
    <property type="component" value="Linkage Group LG11"/>
</dbReference>
<gene>
    <name evidence="1" type="ORF">K1T71_006736</name>
</gene>
<comment type="caution">
    <text evidence="1">The sequence shown here is derived from an EMBL/GenBank/DDBJ whole genome shotgun (WGS) entry which is preliminary data.</text>
</comment>
<evidence type="ECO:0000313" key="1">
    <source>
        <dbReference type="EMBL" id="KAJ0177863.1"/>
    </source>
</evidence>
<keyword evidence="2" id="KW-1185">Reference proteome</keyword>
<accession>A0ACC1D1P4</accession>
<dbReference type="EMBL" id="CM034397">
    <property type="protein sequence ID" value="KAJ0177863.1"/>
    <property type="molecule type" value="Genomic_DNA"/>
</dbReference>
<proteinExistence type="predicted"/>
<sequence>MNLLKMHIVVTVLALAIPALTAELPPSYTSPEQHNFKVDGKPESIATHSVSKDTSNQEHPIFKPDLLKNQGRARIEPVKPTGPIINYDRMLSDQPASTEVNRIDVPNYGYAPGPSEVAYPDIPYAPGYGYDNGYPDNDRYSMYSNELLEPDTSAFGLIWSQVPNSRTLVSYVGRTISWLFSSIFVLLVGSMLTIGACTYTNLCSIHFHGIGPIHEEMRSLISPERLEKISTAADFVKTAIDKYQKIQTVTELASNNKKKRNAIFY</sequence>
<reference evidence="1 2" key="1">
    <citation type="journal article" date="2021" name="Front. Genet.">
        <title>Chromosome-Level Genome Assembly Reveals Significant Gene Expansion in the Toll and IMD Signaling Pathways of Dendrolimus kikuchii.</title>
        <authorList>
            <person name="Zhou J."/>
            <person name="Wu P."/>
            <person name="Xiong Z."/>
            <person name="Liu N."/>
            <person name="Zhao N."/>
            <person name="Ji M."/>
            <person name="Qiu Y."/>
            <person name="Yang B."/>
        </authorList>
    </citation>
    <scope>NUCLEOTIDE SEQUENCE [LARGE SCALE GENOMIC DNA]</scope>
    <source>
        <strain evidence="1">Ann1</strain>
    </source>
</reference>
<evidence type="ECO:0000313" key="2">
    <source>
        <dbReference type="Proteomes" id="UP000824533"/>
    </source>
</evidence>
<protein>
    <submittedName>
        <fullName evidence="1">Uncharacterized protein</fullName>
    </submittedName>
</protein>
<organism evidence="1 2">
    <name type="scientific">Dendrolimus kikuchii</name>
    <dbReference type="NCBI Taxonomy" id="765133"/>
    <lineage>
        <taxon>Eukaryota</taxon>
        <taxon>Metazoa</taxon>
        <taxon>Ecdysozoa</taxon>
        <taxon>Arthropoda</taxon>
        <taxon>Hexapoda</taxon>
        <taxon>Insecta</taxon>
        <taxon>Pterygota</taxon>
        <taxon>Neoptera</taxon>
        <taxon>Endopterygota</taxon>
        <taxon>Lepidoptera</taxon>
        <taxon>Glossata</taxon>
        <taxon>Ditrysia</taxon>
        <taxon>Bombycoidea</taxon>
        <taxon>Lasiocampidae</taxon>
        <taxon>Dendrolimus</taxon>
    </lineage>
</organism>